<keyword evidence="7" id="KW-0812">Transmembrane</keyword>
<evidence type="ECO:0000256" key="2">
    <source>
        <dbReference type="ARBA" id="ARBA00005975"/>
    </source>
</evidence>
<feature type="transmembrane region" description="Helical" evidence="7">
    <location>
        <begin position="143"/>
        <end position="164"/>
    </location>
</feature>
<keyword evidence="7" id="KW-1133">Transmembrane helix</keyword>
<organism evidence="9 10">
    <name type="scientific">Penicillium daleae</name>
    <dbReference type="NCBI Taxonomy" id="63821"/>
    <lineage>
        <taxon>Eukaryota</taxon>
        <taxon>Fungi</taxon>
        <taxon>Dikarya</taxon>
        <taxon>Ascomycota</taxon>
        <taxon>Pezizomycotina</taxon>
        <taxon>Eurotiomycetes</taxon>
        <taxon>Eurotiomycetidae</taxon>
        <taxon>Eurotiales</taxon>
        <taxon>Aspergillaceae</taxon>
        <taxon>Penicillium</taxon>
    </lineage>
</organism>
<gene>
    <name evidence="9" type="ORF">N7458_002798</name>
</gene>
<keyword evidence="3" id="KW-0479">Metal-binding</keyword>
<keyword evidence="5 7" id="KW-0472">Membrane</keyword>
<proteinExistence type="inferred from homology"/>
<feature type="compositionally biased region" description="Polar residues" evidence="6">
    <location>
        <begin position="7"/>
        <end position="42"/>
    </location>
</feature>
<dbReference type="EMBL" id="JAPVEA010000002">
    <property type="protein sequence ID" value="KAJ5461246.1"/>
    <property type="molecule type" value="Genomic_DNA"/>
</dbReference>
<dbReference type="Proteomes" id="UP001213681">
    <property type="component" value="Unassembled WGS sequence"/>
</dbReference>
<feature type="domain" description="LITAF" evidence="8">
    <location>
        <begin position="105"/>
        <end position="188"/>
    </location>
</feature>
<sequence length="224" mass="23832">MEHNKDSTTVSPVADATETSRNFSLATPTETTANNINTSTTHPAGESAPEITTEASPPSYEQHDKEVMPASVPAVASTAPTSPPLEKTAWQSATQTPAAQPGQGLIAQRTADLNQLGEEPRLVNCPFCHHQVMTRVQKESTSATGMAAVGCCLFGGIICAFLPYCMEMCHDSHHFCTNCGQKVAIRPHDGQVQVFLPQNPVVTAPGQVQPPQAVAMTHENMGKN</sequence>
<feature type="compositionally biased region" description="Low complexity" evidence="6">
    <location>
        <begin position="69"/>
        <end position="80"/>
    </location>
</feature>
<feature type="region of interest" description="Disordered" evidence="6">
    <location>
        <begin position="1"/>
        <end position="102"/>
    </location>
</feature>
<evidence type="ECO:0000256" key="5">
    <source>
        <dbReference type="ARBA" id="ARBA00023136"/>
    </source>
</evidence>
<evidence type="ECO:0000256" key="1">
    <source>
        <dbReference type="ARBA" id="ARBA00004170"/>
    </source>
</evidence>
<dbReference type="SMART" id="SM00714">
    <property type="entry name" value="LITAF"/>
    <property type="match status" value="1"/>
</dbReference>
<protein>
    <recommendedName>
        <fullName evidence="8">LITAF domain-containing protein</fullName>
    </recommendedName>
</protein>
<evidence type="ECO:0000256" key="3">
    <source>
        <dbReference type="ARBA" id="ARBA00022723"/>
    </source>
</evidence>
<name>A0AAD6CEA3_9EURO</name>
<dbReference type="InterPro" id="IPR006629">
    <property type="entry name" value="LITAF"/>
</dbReference>
<dbReference type="GeneID" id="81596424"/>
<accession>A0AAD6CEA3</accession>
<dbReference type="PROSITE" id="PS51837">
    <property type="entry name" value="LITAF"/>
    <property type="match status" value="1"/>
</dbReference>
<evidence type="ECO:0000256" key="4">
    <source>
        <dbReference type="ARBA" id="ARBA00022833"/>
    </source>
</evidence>
<evidence type="ECO:0000256" key="6">
    <source>
        <dbReference type="SAM" id="MobiDB-lite"/>
    </source>
</evidence>
<keyword evidence="4" id="KW-0862">Zinc</keyword>
<evidence type="ECO:0000313" key="10">
    <source>
        <dbReference type="Proteomes" id="UP001213681"/>
    </source>
</evidence>
<dbReference type="GO" id="GO:0008270">
    <property type="term" value="F:zinc ion binding"/>
    <property type="evidence" value="ECO:0007669"/>
    <property type="project" value="TreeGrafter"/>
</dbReference>
<keyword evidence="10" id="KW-1185">Reference proteome</keyword>
<dbReference type="RefSeq" id="XP_056770288.1">
    <property type="nucleotide sequence ID" value="XM_056906181.1"/>
</dbReference>
<comment type="caution">
    <text evidence="9">The sequence shown here is derived from an EMBL/GenBank/DDBJ whole genome shotgun (WGS) entry which is preliminary data.</text>
</comment>
<reference evidence="9" key="1">
    <citation type="submission" date="2022-12" db="EMBL/GenBank/DDBJ databases">
        <authorList>
            <person name="Petersen C."/>
        </authorList>
    </citation>
    <scope>NUCLEOTIDE SEQUENCE</scope>
    <source>
        <strain evidence="9">IBT 16125</strain>
    </source>
</reference>
<dbReference type="PANTHER" id="PTHR23292:SF6">
    <property type="entry name" value="FI16602P1-RELATED"/>
    <property type="match status" value="1"/>
</dbReference>
<evidence type="ECO:0000259" key="8">
    <source>
        <dbReference type="PROSITE" id="PS51837"/>
    </source>
</evidence>
<evidence type="ECO:0000256" key="7">
    <source>
        <dbReference type="SAM" id="Phobius"/>
    </source>
</evidence>
<feature type="compositionally biased region" description="Polar residues" evidence="6">
    <location>
        <begin position="89"/>
        <end position="98"/>
    </location>
</feature>
<dbReference type="InterPro" id="IPR037519">
    <property type="entry name" value="LITAF_fam"/>
</dbReference>
<reference evidence="9" key="2">
    <citation type="journal article" date="2023" name="IMA Fungus">
        <title>Comparative genomic study of the Penicillium genus elucidates a diverse pangenome and 15 lateral gene transfer events.</title>
        <authorList>
            <person name="Petersen C."/>
            <person name="Sorensen T."/>
            <person name="Nielsen M.R."/>
            <person name="Sondergaard T.E."/>
            <person name="Sorensen J.L."/>
            <person name="Fitzpatrick D.A."/>
            <person name="Frisvad J.C."/>
            <person name="Nielsen K.L."/>
        </authorList>
    </citation>
    <scope>NUCLEOTIDE SEQUENCE</scope>
    <source>
        <strain evidence="9">IBT 16125</strain>
    </source>
</reference>
<comment type="subcellular location">
    <subcellularLocation>
        <location evidence="1">Membrane</location>
        <topology evidence="1">Peripheral membrane protein</topology>
    </subcellularLocation>
</comment>
<dbReference type="GO" id="GO:0016020">
    <property type="term" value="C:membrane"/>
    <property type="evidence" value="ECO:0007669"/>
    <property type="project" value="UniProtKB-SubCell"/>
</dbReference>
<dbReference type="Pfam" id="PF10601">
    <property type="entry name" value="zf-LITAF-like"/>
    <property type="match status" value="1"/>
</dbReference>
<dbReference type="PANTHER" id="PTHR23292">
    <property type="entry name" value="LIPOPOLYSACCHARIDE-INDUCED TUMOR NECROSIS FACTOR-ALPHA FACTOR"/>
    <property type="match status" value="1"/>
</dbReference>
<dbReference type="AlphaFoldDB" id="A0AAD6CEA3"/>
<evidence type="ECO:0000313" key="9">
    <source>
        <dbReference type="EMBL" id="KAJ5461246.1"/>
    </source>
</evidence>
<comment type="similarity">
    <text evidence="2">Belongs to the CDIP1/LITAF family.</text>
</comment>